<evidence type="ECO:0000256" key="2">
    <source>
        <dbReference type="ARBA" id="ARBA00022827"/>
    </source>
</evidence>
<evidence type="ECO:0000256" key="3">
    <source>
        <dbReference type="ARBA" id="ARBA00023002"/>
    </source>
</evidence>
<dbReference type="Gene3D" id="3.50.50.60">
    <property type="entry name" value="FAD/NAD(P)-binding domain"/>
    <property type="match status" value="1"/>
</dbReference>
<sequence>MPSKFRVAICGGGVGGLTLASALSKCSEIDIDVYEAAPQFSEAGADIGVWRRP</sequence>
<dbReference type="HOGENOM" id="CLU_3068956_0_0_1"/>
<dbReference type="GeneID" id="20667020"/>
<keyword evidence="1" id="KW-0285">Flavoprotein</keyword>
<accession>W4JYJ2</accession>
<dbReference type="Pfam" id="PF13450">
    <property type="entry name" value="NAD_binding_8"/>
    <property type="match status" value="1"/>
</dbReference>
<dbReference type="RefSeq" id="XP_009548856.1">
    <property type="nucleotide sequence ID" value="XM_009550561.1"/>
</dbReference>
<keyword evidence="2" id="KW-0274">FAD</keyword>
<dbReference type="KEGG" id="hir:HETIRDRAFT_142758"/>
<dbReference type="InParanoid" id="W4JYJ2"/>
<proteinExistence type="predicted"/>
<dbReference type="AlphaFoldDB" id="W4JYJ2"/>
<protein>
    <recommendedName>
        <fullName evidence="6">FAD-binding domain-containing protein</fullName>
    </recommendedName>
</protein>
<evidence type="ECO:0000313" key="5">
    <source>
        <dbReference type="Proteomes" id="UP000030671"/>
    </source>
</evidence>
<dbReference type="EMBL" id="KI925461">
    <property type="protein sequence ID" value="ETW78519.1"/>
    <property type="molecule type" value="Genomic_DNA"/>
</dbReference>
<dbReference type="PANTHER" id="PTHR46720:SF3">
    <property type="entry name" value="FAD-BINDING DOMAIN-CONTAINING PROTEIN-RELATED"/>
    <property type="match status" value="1"/>
</dbReference>
<evidence type="ECO:0000313" key="4">
    <source>
        <dbReference type="EMBL" id="ETW78519.1"/>
    </source>
</evidence>
<dbReference type="InterPro" id="IPR036188">
    <property type="entry name" value="FAD/NAD-bd_sf"/>
</dbReference>
<reference evidence="4 5" key="1">
    <citation type="journal article" date="2012" name="New Phytol.">
        <title>Insight into trade-off between wood decay and parasitism from the genome of a fungal forest pathogen.</title>
        <authorList>
            <person name="Olson A."/>
            <person name="Aerts A."/>
            <person name="Asiegbu F."/>
            <person name="Belbahri L."/>
            <person name="Bouzid O."/>
            <person name="Broberg A."/>
            <person name="Canback B."/>
            <person name="Coutinho P.M."/>
            <person name="Cullen D."/>
            <person name="Dalman K."/>
            <person name="Deflorio G."/>
            <person name="van Diepen L.T."/>
            <person name="Dunand C."/>
            <person name="Duplessis S."/>
            <person name="Durling M."/>
            <person name="Gonthier P."/>
            <person name="Grimwood J."/>
            <person name="Fossdal C.G."/>
            <person name="Hansson D."/>
            <person name="Henrissat B."/>
            <person name="Hietala A."/>
            <person name="Himmelstrand K."/>
            <person name="Hoffmeister D."/>
            <person name="Hogberg N."/>
            <person name="James T.Y."/>
            <person name="Karlsson M."/>
            <person name="Kohler A."/>
            <person name="Kues U."/>
            <person name="Lee Y.H."/>
            <person name="Lin Y.C."/>
            <person name="Lind M."/>
            <person name="Lindquist E."/>
            <person name="Lombard V."/>
            <person name="Lucas S."/>
            <person name="Lunden K."/>
            <person name="Morin E."/>
            <person name="Murat C."/>
            <person name="Park J."/>
            <person name="Raffaello T."/>
            <person name="Rouze P."/>
            <person name="Salamov A."/>
            <person name="Schmutz J."/>
            <person name="Solheim H."/>
            <person name="Stahlberg J."/>
            <person name="Velez H."/>
            <person name="de Vries R.P."/>
            <person name="Wiebenga A."/>
            <person name="Woodward S."/>
            <person name="Yakovlev I."/>
            <person name="Garbelotto M."/>
            <person name="Martin F."/>
            <person name="Grigoriev I.V."/>
            <person name="Stenlid J."/>
        </authorList>
    </citation>
    <scope>NUCLEOTIDE SEQUENCE [LARGE SCALE GENOMIC DNA]</scope>
    <source>
        <strain evidence="4 5">TC 32-1</strain>
    </source>
</reference>
<organism evidence="4 5">
    <name type="scientific">Heterobasidion irregulare (strain TC 32-1)</name>
    <dbReference type="NCBI Taxonomy" id="747525"/>
    <lineage>
        <taxon>Eukaryota</taxon>
        <taxon>Fungi</taxon>
        <taxon>Dikarya</taxon>
        <taxon>Basidiomycota</taxon>
        <taxon>Agaricomycotina</taxon>
        <taxon>Agaricomycetes</taxon>
        <taxon>Russulales</taxon>
        <taxon>Bondarzewiaceae</taxon>
        <taxon>Heterobasidion</taxon>
        <taxon>Heterobasidion annosum species complex</taxon>
    </lineage>
</organism>
<dbReference type="PANTHER" id="PTHR46720">
    <property type="entry name" value="HYDROXYLASE, PUTATIVE (AFU_ORTHOLOGUE AFUA_3G01460)-RELATED"/>
    <property type="match status" value="1"/>
</dbReference>
<name>W4JYJ2_HETIT</name>
<dbReference type="InterPro" id="IPR051104">
    <property type="entry name" value="FAD_monoxygenase"/>
</dbReference>
<evidence type="ECO:0000256" key="1">
    <source>
        <dbReference type="ARBA" id="ARBA00022630"/>
    </source>
</evidence>
<dbReference type="Proteomes" id="UP000030671">
    <property type="component" value="Unassembled WGS sequence"/>
</dbReference>
<keyword evidence="3" id="KW-0560">Oxidoreductase</keyword>
<dbReference type="GO" id="GO:0044550">
    <property type="term" value="P:secondary metabolite biosynthetic process"/>
    <property type="evidence" value="ECO:0007669"/>
    <property type="project" value="TreeGrafter"/>
</dbReference>
<dbReference type="SUPFAM" id="SSF51905">
    <property type="entry name" value="FAD/NAD(P)-binding domain"/>
    <property type="match status" value="1"/>
</dbReference>
<dbReference type="GO" id="GO:0016491">
    <property type="term" value="F:oxidoreductase activity"/>
    <property type="evidence" value="ECO:0007669"/>
    <property type="project" value="UniProtKB-KW"/>
</dbReference>
<keyword evidence="5" id="KW-1185">Reference proteome</keyword>
<evidence type="ECO:0008006" key="6">
    <source>
        <dbReference type="Google" id="ProtNLM"/>
    </source>
</evidence>
<gene>
    <name evidence="4" type="ORF">HETIRDRAFT_142758</name>
</gene>